<accession>A0A4Y8KNS4</accession>
<dbReference type="Proteomes" id="UP000298218">
    <property type="component" value="Unassembled WGS sequence"/>
</dbReference>
<reference evidence="1 2" key="1">
    <citation type="submission" date="2019-03" db="EMBL/GenBank/DDBJ databases">
        <title>Genomics of glacier-inhabiting Cryobacterium strains.</title>
        <authorList>
            <person name="Liu Q."/>
            <person name="Xin Y.-H."/>
        </authorList>
    </citation>
    <scope>NUCLEOTIDE SEQUENCE [LARGE SCALE GENOMIC DNA]</scope>
    <source>
        <strain evidence="1 2">CGMCC 1.4292</strain>
    </source>
</reference>
<sequence>MDWTAIAAAISAVAVVVSLVIFTVESRRRAAEARTAATHDAISRVLQTMESAVRWQQKPVFIRMFANPELDYALAVLRLRHELPNEESPVAQWTMSQAQLMMAATSDRGSRDIGVQVASKLVEWGQGAVPDEWFLTELQLHPPQAQFKVPRERRRRRSLSRAKGGFIEGTAIGLVVLLFQGLKALWKLSSRSQSGQSNGAA</sequence>
<dbReference type="EMBL" id="SOHQ01000026">
    <property type="protein sequence ID" value="TFD79055.1"/>
    <property type="molecule type" value="Genomic_DNA"/>
</dbReference>
<keyword evidence="2" id="KW-1185">Reference proteome</keyword>
<evidence type="ECO:0000313" key="2">
    <source>
        <dbReference type="Proteomes" id="UP000298218"/>
    </source>
</evidence>
<protein>
    <submittedName>
        <fullName evidence="1">Uncharacterized protein</fullName>
    </submittedName>
</protein>
<gene>
    <name evidence="1" type="ORF">E3T53_08105</name>
</gene>
<dbReference type="OrthoDB" id="9928017at2"/>
<evidence type="ECO:0000313" key="1">
    <source>
        <dbReference type="EMBL" id="TFD79055.1"/>
    </source>
</evidence>
<organism evidence="1 2">
    <name type="scientific">Cryobacterium psychrophilum</name>
    <dbReference type="NCBI Taxonomy" id="41988"/>
    <lineage>
        <taxon>Bacteria</taxon>
        <taxon>Bacillati</taxon>
        <taxon>Actinomycetota</taxon>
        <taxon>Actinomycetes</taxon>
        <taxon>Micrococcales</taxon>
        <taxon>Microbacteriaceae</taxon>
        <taxon>Cryobacterium</taxon>
    </lineage>
</organism>
<dbReference type="AlphaFoldDB" id="A0A4Y8KNS4"/>
<comment type="caution">
    <text evidence="1">The sequence shown here is derived from an EMBL/GenBank/DDBJ whole genome shotgun (WGS) entry which is preliminary data.</text>
</comment>
<name>A0A4Y8KNS4_9MICO</name>
<proteinExistence type="predicted"/>
<dbReference type="RefSeq" id="WP_134173182.1">
    <property type="nucleotide sequence ID" value="NZ_SODI01000001.1"/>
</dbReference>